<name>A0A1R3I7N1_9ROSI</name>
<dbReference type="OrthoDB" id="1937322at2759"/>
<dbReference type="EMBL" id="AWUE01018726">
    <property type="protein sequence ID" value="OMO78606.1"/>
    <property type="molecule type" value="Genomic_DNA"/>
</dbReference>
<gene>
    <name evidence="1" type="ORF">COLO4_24700</name>
</gene>
<evidence type="ECO:0000313" key="2">
    <source>
        <dbReference type="Proteomes" id="UP000187203"/>
    </source>
</evidence>
<accession>A0A1R3I7N1</accession>
<organism evidence="1 2">
    <name type="scientific">Corchorus olitorius</name>
    <dbReference type="NCBI Taxonomy" id="93759"/>
    <lineage>
        <taxon>Eukaryota</taxon>
        <taxon>Viridiplantae</taxon>
        <taxon>Streptophyta</taxon>
        <taxon>Embryophyta</taxon>
        <taxon>Tracheophyta</taxon>
        <taxon>Spermatophyta</taxon>
        <taxon>Magnoliopsida</taxon>
        <taxon>eudicotyledons</taxon>
        <taxon>Gunneridae</taxon>
        <taxon>Pentapetalae</taxon>
        <taxon>rosids</taxon>
        <taxon>malvids</taxon>
        <taxon>Malvales</taxon>
        <taxon>Malvaceae</taxon>
        <taxon>Grewioideae</taxon>
        <taxon>Apeibeae</taxon>
        <taxon>Corchorus</taxon>
    </lineage>
</organism>
<sequence>MEVSAGLDKATHELLPKAEHRYCTRHVYCNFYHRGFKGEEMRQCFWKISHAHTVREYEAAMAKLKQKSPLAWKDLKEKSLRTS</sequence>
<comment type="caution">
    <text evidence="1">The sequence shown here is derived from an EMBL/GenBank/DDBJ whole genome shotgun (WGS) entry which is preliminary data.</text>
</comment>
<dbReference type="Proteomes" id="UP000187203">
    <property type="component" value="Unassembled WGS sequence"/>
</dbReference>
<proteinExistence type="predicted"/>
<reference evidence="2" key="1">
    <citation type="submission" date="2013-09" db="EMBL/GenBank/DDBJ databases">
        <title>Corchorus olitorius genome sequencing.</title>
        <authorList>
            <person name="Alam M."/>
            <person name="Haque M.S."/>
            <person name="Islam M.S."/>
            <person name="Emdad E.M."/>
            <person name="Islam M.M."/>
            <person name="Ahmed B."/>
            <person name="Halim A."/>
            <person name="Hossen Q.M.M."/>
            <person name="Hossain M.Z."/>
            <person name="Ahmed R."/>
            <person name="Khan M.M."/>
            <person name="Islam R."/>
            <person name="Rashid M.M."/>
            <person name="Khan S.A."/>
            <person name="Rahman M.S."/>
            <person name="Alam M."/>
            <person name="Yahiya A.S."/>
            <person name="Khan M.S."/>
            <person name="Azam M.S."/>
            <person name="Haque T."/>
            <person name="Lashkar M.Z.H."/>
            <person name="Akhand A.I."/>
            <person name="Morshed G."/>
            <person name="Roy S."/>
            <person name="Uddin K.S."/>
            <person name="Rabeya T."/>
            <person name="Hossain A.S."/>
            <person name="Chowdhury A."/>
            <person name="Snigdha A.R."/>
            <person name="Mortoza M.S."/>
            <person name="Matin S.A."/>
            <person name="Hoque S.M.E."/>
            <person name="Islam M.K."/>
            <person name="Roy D.K."/>
            <person name="Haider R."/>
            <person name="Moosa M.M."/>
            <person name="Elias S.M."/>
            <person name="Hasan A.M."/>
            <person name="Jahan S."/>
            <person name="Shafiuddin M."/>
            <person name="Mahmood N."/>
            <person name="Shommy N.S."/>
        </authorList>
    </citation>
    <scope>NUCLEOTIDE SEQUENCE [LARGE SCALE GENOMIC DNA]</scope>
    <source>
        <strain evidence="2">cv. O-4</strain>
    </source>
</reference>
<keyword evidence="2" id="KW-1185">Reference proteome</keyword>
<protein>
    <submittedName>
        <fullName evidence="1">Uncharacterized protein</fullName>
    </submittedName>
</protein>
<evidence type="ECO:0000313" key="1">
    <source>
        <dbReference type="EMBL" id="OMO78606.1"/>
    </source>
</evidence>
<dbReference type="AlphaFoldDB" id="A0A1R3I7N1"/>
<dbReference type="PANTHER" id="PTHR31973:SF187">
    <property type="entry name" value="MUTATOR TRANSPOSASE MUDRA PROTEIN"/>
    <property type="match status" value="1"/>
</dbReference>
<dbReference type="PANTHER" id="PTHR31973">
    <property type="entry name" value="POLYPROTEIN, PUTATIVE-RELATED"/>
    <property type="match status" value="1"/>
</dbReference>